<dbReference type="SUPFAM" id="SSF48056">
    <property type="entry name" value="Di-copper centre-containing domain"/>
    <property type="match status" value="1"/>
</dbReference>
<dbReference type="GO" id="GO:0016491">
    <property type="term" value="F:oxidoreductase activity"/>
    <property type="evidence" value="ECO:0007669"/>
    <property type="project" value="InterPro"/>
</dbReference>
<organism evidence="5 6">
    <name type="scientific">Schizothecium vesticola</name>
    <dbReference type="NCBI Taxonomy" id="314040"/>
    <lineage>
        <taxon>Eukaryota</taxon>
        <taxon>Fungi</taxon>
        <taxon>Dikarya</taxon>
        <taxon>Ascomycota</taxon>
        <taxon>Pezizomycotina</taxon>
        <taxon>Sordariomycetes</taxon>
        <taxon>Sordariomycetidae</taxon>
        <taxon>Sordariales</taxon>
        <taxon>Schizotheciaceae</taxon>
        <taxon>Schizothecium</taxon>
    </lineage>
</organism>
<keyword evidence="2" id="KW-0732">Signal</keyword>
<dbReference type="InterPro" id="IPR050316">
    <property type="entry name" value="Tyrosinase/Hemocyanin"/>
</dbReference>
<name>A0AA40KAC6_9PEZI</name>
<evidence type="ECO:0000259" key="4">
    <source>
        <dbReference type="PROSITE" id="PS00498"/>
    </source>
</evidence>
<dbReference type="AlphaFoldDB" id="A0AA40KAC6"/>
<dbReference type="Pfam" id="PF00264">
    <property type="entry name" value="Tyrosinase"/>
    <property type="match status" value="1"/>
</dbReference>
<accession>A0AA40KAC6</accession>
<protein>
    <recommendedName>
        <fullName evidence="3 4">Tyrosinase copper-binding domain-containing protein</fullName>
    </recommendedName>
</protein>
<reference evidence="5" key="1">
    <citation type="submission" date="2023-06" db="EMBL/GenBank/DDBJ databases">
        <title>Genome-scale phylogeny and comparative genomics of the fungal order Sordariales.</title>
        <authorList>
            <consortium name="Lawrence Berkeley National Laboratory"/>
            <person name="Hensen N."/>
            <person name="Bonometti L."/>
            <person name="Westerberg I."/>
            <person name="Brannstrom I.O."/>
            <person name="Guillou S."/>
            <person name="Cros-Aarteil S."/>
            <person name="Calhoun S."/>
            <person name="Haridas S."/>
            <person name="Kuo A."/>
            <person name="Mondo S."/>
            <person name="Pangilinan J."/>
            <person name="Riley R."/>
            <person name="LaButti K."/>
            <person name="Andreopoulos B."/>
            <person name="Lipzen A."/>
            <person name="Chen C."/>
            <person name="Yanf M."/>
            <person name="Daum C."/>
            <person name="Ng V."/>
            <person name="Clum A."/>
            <person name="Steindorff A."/>
            <person name="Ohm R."/>
            <person name="Martin F."/>
            <person name="Silar P."/>
            <person name="Natvig D."/>
            <person name="Lalanne C."/>
            <person name="Gautier V."/>
            <person name="Ament-velasquez S.L."/>
            <person name="Kruys A."/>
            <person name="Hutchinson M.I."/>
            <person name="Powell A.J."/>
            <person name="Barry K."/>
            <person name="Miller A.N."/>
            <person name="Grigoriev I.V."/>
            <person name="Debuchy R."/>
            <person name="Gladieux P."/>
            <person name="Thoren M.H."/>
            <person name="Johannesson H."/>
        </authorList>
    </citation>
    <scope>NUCLEOTIDE SEQUENCE</scope>
    <source>
        <strain evidence="5">SMH3187-1</strain>
    </source>
</reference>
<dbReference type="PROSITE" id="PS00498">
    <property type="entry name" value="TYROSINASE_2"/>
    <property type="match status" value="1"/>
</dbReference>
<keyword evidence="6" id="KW-1185">Reference proteome</keyword>
<evidence type="ECO:0000256" key="1">
    <source>
        <dbReference type="ARBA" id="ARBA00022723"/>
    </source>
</evidence>
<dbReference type="PANTHER" id="PTHR11474">
    <property type="entry name" value="TYROSINASE FAMILY MEMBER"/>
    <property type="match status" value="1"/>
</dbReference>
<evidence type="ECO:0000313" key="6">
    <source>
        <dbReference type="Proteomes" id="UP001172155"/>
    </source>
</evidence>
<feature type="domain" description="Tyrosinase copper-binding" evidence="3">
    <location>
        <begin position="132"/>
        <end position="149"/>
    </location>
</feature>
<dbReference type="InterPro" id="IPR008922">
    <property type="entry name" value="Di-copper_centre_dom_sf"/>
</dbReference>
<dbReference type="Proteomes" id="UP001172155">
    <property type="component" value="Unassembled WGS sequence"/>
</dbReference>
<gene>
    <name evidence="5" type="ORF">B0T18DRAFT_340807</name>
</gene>
<dbReference type="PRINTS" id="PR00092">
    <property type="entry name" value="TYROSINASE"/>
</dbReference>
<sequence length="410" mass="43489">MRAGFIALALQAASVAYALPQAPDFVPSDPEAALLQLEQLGNATFQAVEADLAEAAEVAKRSGILTGSCTLSKLKIRREWGSLSSNQKKAYINAVKCLQAKPALTPASMAPGAKSRFDDFVATHINQTLTIHWTGNFLSWHRYYTWLYEKALQDECGYTGTQPYWNWGLSAITGLANSPVFDGSATSLSGNGVFIPNTPDLILGASVGLPPIVLPSGSGGGCVTSGPFQNMSVNLGPAALELPGGGSYGNPAGPYAYNPRCLKRSLTDYINRRYANASSILSNILLPSNIDGFQTRLQGLGGQEIGVHGGGHFSMGGDPGRDFFTSPGDPAFYLHHAMVDRVWWIWQSLNPSSRAAGASAIAGTRTFLNMPPSADATINDSIDAGYAAGTPIQIKDALDTTKGPFCYVYL</sequence>
<keyword evidence="1" id="KW-0479">Metal-binding</keyword>
<evidence type="ECO:0000313" key="5">
    <source>
        <dbReference type="EMBL" id="KAK0751277.1"/>
    </source>
</evidence>
<dbReference type="Gene3D" id="1.10.1280.10">
    <property type="entry name" value="Di-copper center containing domain from catechol oxidase"/>
    <property type="match status" value="1"/>
</dbReference>
<dbReference type="InterPro" id="IPR002227">
    <property type="entry name" value="Tyrosinase_Cu-bd"/>
</dbReference>
<comment type="caution">
    <text evidence="5">The sequence shown here is derived from an EMBL/GenBank/DDBJ whole genome shotgun (WGS) entry which is preliminary data.</text>
</comment>
<dbReference type="PANTHER" id="PTHR11474:SF116">
    <property type="entry name" value="TYROSINASE"/>
    <property type="match status" value="1"/>
</dbReference>
<dbReference type="GO" id="GO:0046872">
    <property type="term" value="F:metal ion binding"/>
    <property type="evidence" value="ECO:0007669"/>
    <property type="project" value="UniProtKB-KW"/>
</dbReference>
<dbReference type="EMBL" id="JAUKUD010000002">
    <property type="protein sequence ID" value="KAK0751277.1"/>
    <property type="molecule type" value="Genomic_DNA"/>
</dbReference>
<dbReference type="PROSITE" id="PS00497">
    <property type="entry name" value="TYROSINASE_1"/>
    <property type="match status" value="1"/>
</dbReference>
<evidence type="ECO:0000259" key="3">
    <source>
        <dbReference type="PROSITE" id="PS00497"/>
    </source>
</evidence>
<proteinExistence type="predicted"/>
<feature type="chain" id="PRO_5041286469" description="Tyrosinase copper-binding domain-containing protein" evidence="2">
    <location>
        <begin position="19"/>
        <end position="410"/>
    </location>
</feature>
<evidence type="ECO:0000256" key="2">
    <source>
        <dbReference type="SAM" id="SignalP"/>
    </source>
</evidence>
<feature type="domain" description="Tyrosinase copper-binding" evidence="4">
    <location>
        <begin position="329"/>
        <end position="340"/>
    </location>
</feature>
<feature type="signal peptide" evidence="2">
    <location>
        <begin position="1"/>
        <end position="18"/>
    </location>
</feature>